<accession>A0A1X9SR26</accession>
<feature type="transmembrane region" description="Helical" evidence="8">
    <location>
        <begin position="264"/>
        <end position="288"/>
    </location>
</feature>
<proteinExistence type="inferred from homology"/>
<dbReference type="GO" id="GO:0022857">
    <property type="term" value="F:transmembrane transporter activity"/>
    <property type="evidence" value="ECO:0007669"/>
    <property type="project" value="InterPro"/>
</dbReference>
<accession>A0A381D7S7</accession>
<evidence type="ECO:0000256" key="1">
    <source>
        <dbReference type="ARBA" id="ARBA00004651"/>
    </source>
</evidence>
<dbReference type="Gene3D" id="1.10.3470.10">
    <property type="entry name" value="ABC transporter involved in vitamin B12 uptake, BtuC"/>
    <property type="match status" value="1"/>
</dbReference>
<dbReference type="GO" id="GO:0005886">
    <property type="term" value="C:plasma membrane"/>
    <property type="evidence" value="ECO:0007669"/>
    <property type="project" value="UniProtKB-SubCell"/>
</dbReference>
<dbReference type="CDD" id="cd06550">
    <property type="entry name" value="TM_ABC_iron-siderophores_like"/>
    <property type="match status" value="1"/>
</dbReference>
<dbReference type="GO" id="GO:0033214">
    <property type="term" value="P:siderophore-iron import into cell"/>
    <property type="evidence" value="ECO:0007669"/>
    <property type="project" value="TreeGrafter"/>
</dbReference>
<dbReference type="SUPFAM" id="SSF81345">
    <property type="entry name" value="ABC transporter involved in vitamin B12 uptake, BtuC"/>
    <property type="match status" value="1"/>
</dbReference>
<keyword evidence="3" id="KW-0813">Transport</keyword>
<feature type="transmembrane region" description="Helical" evidence="8">
    <location>
        <begin position="300"/>
        <end position="319"/>
    </location>
</feature>
<evidence type="ECO:0000256" key="8">
    <source>
        <dbReference type="SAM" id="Phobius"/>
    </source>
</evidence>
<evidence type="ECO:0000256" key="5">
    <source>
        <dbReference type="ARBA" id="ARBA00022692"/>
    </source>
</evidence>
<reference evidence="9 10" key="1">
    <citation type="journal article" date="2017" name="Genome Biol. Evol.">
        <title>Comparative Genomic Analysis Identifies a Campylobacter Clade Deficient in Selenium Metabolism.</title>
        <authorList>
            <person name="Miller W.G."/>
            <person name="Yee E."/>
            <person name="Lopes B.S."/>
            <person name="Chapman M.H."/>
            <person name="Huynh S."/>
            <person name="Bono J.L."/>
            <person name="Parker C.T."/>
            <person name="Strachan N.J.C."/>
            <person name="Forbes K.J."/>
        </authorList>
    </citation>
    <scope>NUCLEOTIDE SEQUENCE [LARGE SCALE GENOMIC DNA]</scope>
    <source>
        <strain evidence="9 10">NCTC 13003</strain>
    </source>
</reference>
<comment type="similarity">
    <text evidence="2">Belongs to the binding-protein-dependent transport system permease family. FecCD subfamily.</text>
</comment>
<dbReference type="Pfam" id="PF01032">
    <property type="entry name" value="FecCD"/>
    <property type="match status" value="1"/>
</dbReference>
<evidence type="ECO:0000256" key="4">
    <source>
        <dbReference type="ARBA" id="ARBA00022475"/>
    </source>
</evidence>
<dbReference type="AlphaFoldDB" id="A0A1X9SR26"/>
<keyword evidence="5 8" id="KW-0812">Transmembrane</keyword>
<evidence type="ECO:0000256" key="2">
    <source>
        <dbReference type="ARBA" id="ARBA00007935"/>
    </source>
</evidence>
<evidence type="ECO:0000313" key="10">
    <source>
        <dbReference type="Proteomes" id="UP000194309"/>
    </source>
</evidence>
<feature type="transmembrane region" description="Helical" evidence="8">
    <location>
        <begin position="231"/>
        <end position="258"/>
    </location>
</feature>
<dbReference type="InterPro" id="IPR000522">
    <property type="entry name" value="ABC_transptr_permease_BtuC"/>
</dbReference>
<feature type="transmembrane region" description="Helical" evidence="8">
    <location>
        <begin position="112"/>
        <end position="132"/>
    </location>
</feature>
<feature type="transmembrane region" description="Helical" evidence="8">
    <location>
        <begin position="182"/>
        <end position="205"/>
    </location>
</feature>
<dbReference type="KEGG" id="cdev:CIGN_0373"/>
<evidence type="ECO:0000256" key="6">
    <source>
        <dbReference type="ARBA" id="ARBA00022989"/>
    </source>
</evidence>
<dbReference type="PANTHER" id="PTHR30472:SF70">
    <property type="entry name" value="MOLYBDATE IMPORT SYSTEM PERMEASE PROTEIN MOLB"/>
    <property type="match status" value="1"/>
</dbReference>
<keyword evidence="4" id="KW-1003">Cell membrane</keyword>
<evidence type="ECO:0000313" key="9">
    <source>
        <dbReference type="EMBL" id="ARQ98681.1"/>
    </source>
</evidence>
<feature type="transmembrane region" description="Helical" evidence="8">
    <location>
        <begin position="59"/>
        <end position="80"/>
    </location>
</feature>
<gene>
    <name evidence="9" type="ORF">CIGN_0373</name>
</gene>
<dbReference type="Proteomes" id="UP000194309">
    <property type="component" value="Chromosome"/>
</dbReference>
<dbReference type="STRING" id="1660064.CIGN_0373"/>
<name>A0A1X9SR26_9BACT</name>
<sequence>MYYFIATLILICTSLIALSIGRYDIDYHQIYNLLIALIKGDPIDEKLRYILFEVRLPRVILAIFVGAALGVAGASFQAIFRNPLASPDILGVASGAGFGAALALLFGLNIVFLSSLAFAFGILTLFLTLIVARDMDNRIMIILGGIIISALFQSLISILKYIADPQDTLPAITYWLLGSLSISNISQLIFGCIVMTLGIVITLIFRWKHNLLMLDDNEAKSLGLNIRQIRILLILSSTLLVSSSVSICGIIGWVGLVIPHIARLIIGSNNALVLPFSMLIGAIFMIIIDTLSRSISSEEIPISILSAIIGAIFFIVILYRSKEVMKL</sequence>
<feature type="transmembrane region" description="Helical" evidence="8">
    <location>
        <begin position="139"/>
        <end position="162"/>
    </location>
</feature>
<keyword evidence="6 8" id="KW-1133">Transmembrane helix</keyword>
<dbReference type="InterPro" id="IPR037294">
    <property type="entry name" value="ABC_BtuC-like"/>
</dbReference>
<dbReference type="OrthoDB" id="9782305at2"/>
<dbReference type="EMBL" id="CP018788">
    <property type="protein sequence ID" value="ARQ98681.1"/>
    <property type="molecule type" value="Genomic_DNA"/>
</dbReference>
<comment type="subcellular location">
    <subcellularLocation>
        <location evidence="1">Cell membrane</location>
        <topology evidence="1">Multi-pass membrane protein</topology>
    </subcellularLocation>
</comment>
<organism evidence="9 10">
    <name type="scientific">Campylobacter devanensis</name>
    <dbReference type="NCBI Taxonomy" id="3161138"/>
    <lineage>
        <taxon>Bacteria</taxon>
        <taxon>Pseudomonadati</taxon>
        <taxon>Campylobacterota</taxon>
        <taxon>Epsilonproteobacteria</taxon>
        <taxon>Campylobacterales</taxon>
        <taxon>Campylobacteraceae</taxon>
        <taxon>Campylobacter</taxon>
    </lineage>
</organism>
<evidence type="ECO:0000256" key="7">
    <source>
        <dbReference type="ARBA" id="ARBA00023136"/>
    </source>
</evidence>
<evidence type="ECO:0000256" key="3">
    <source>
        <dbReference type="ARBA" id="ARBA00022448"/>
    </source>
</evidence>
<keyword evidence="10" id="KW-1185">Reference proteome</keyword>
<dbReference type="PANTHER" id="PTHR30472">
    <property type="entry name" value="FERRIC ENTEROBACTIN TRANSPORT SYSTEM PERMEASE PROTEIN"/>
    <property type="match status" value="1"/>
</dbReference>
<dbReference type="FunFam" id="1.10.3470.10:FF:000001">
    <property type="entry name" value="Vitamin B12 ABC transporter permease BtuC"/>
    <property type="match status" value="1"/>
</dbReference>
<keyword evidence="7 8" id="KW-0472">Membrane</keyword>
<protein>
    <submittedName>
        <fullName evidence="9">Iron siderophore ABC transporter, permease protein</fullName>
    </submittedName>
</protein>